<feature type="compositionally biased region" description="Basic and acidic residues" evidence="1">
    <location>
        <begin position="64"/>
        <end position="92"/>
    </location>
</feature>
<sequence>MPTTGYEHSIDGIREVPHADRNGRSQGESRDCSIGADALHSHRPSHGRPAKSATASTPYATHSPRGEAFERWQILERHSDCERTRSPPRDRLGQWPPPMTLAPKPHNVEKYYKFHKQNRHMIVERQELRKALHELPDKGQIDQEAHASFERSANPPSLSLEMKNLPRRWLPLSPVDRQKALLSPPGRPNFEGHSRLSWLNKAAELRCTHWYSMGEKAHASPPRIMIHG</sequence>
<protein>
    <submittedName>
        <fullName evidence="2">Uncharacterized protein</fullName>
    </submittedName>
</protein>
<feature type="compositionally biased region" description="Basic and acidic residues" evidence="1">
    <location>
        <begin position="8"/>
        <end position="31"/>
    </location>
</feature>
<feature type="region of interest" description="Disordered" evidence="1">
    <location>
        <begin position="1"/>
        <end position="104"/>
    </location>
</feature>
<gene>
    <name evidence="2" type="ORF">Cgig2_000625</name>
</gene>
<evidence type="ECO:0000313" key="3">
    <source>
        <dbReference type="Proteomes" id="UP001153076"/>
    </source>
</evidence>
<name>A0A9Q1QGG0_9CARY</name>
<keyword evidence="3" id="KW-1185">Reference proteome</keyword>
<dbReference type="AlphaFoldDB" id="A0A9Q1QGG0"/>
<dbReference type="EMBL" id="JAKOGI010000172">
    <property type="protein sequence ID" value="KAJ8441252.1"/>
    <property type="molecule type" value="Genomic_DNA"/>
</dbReference>
<organism evidence="2 3">
    <name type="scientific">Carnegiea gigantea</name>
    <dbReference type="NCBI Taxonomy" id="171969"/>
    <lineage>
        <taxon>Eukaryota</taxon>
        <taxon>Viridiplantae</taxon>
        <taxon>Streptophyta</taxon>
        <taxon>Embryophyta</taxon>
        <taxon>Tracheophyta</taxon>
        <taxon>Spermatophyta</taxon>
        <taxon>Magnoliopsida</taxon>
        <taxon>eudicotyledons</taxon>
        <taxon>Gunneridae</taxon>
        <taxon>Pentapetalae</taxon>
        <taxon>Caryophyllales</taxon>
        <taxon>Cactineae</taxon>
        <taxon>Cactaceae</taxon>
        <taxon>Cactoideae</taxon>
        <taxon>Echinocereeae</taxon>
        <taxon>Carnegiea</taxon>
    </lineage>
</organism>
<accession>A0A9Q1QGG0</accession>
<proteinExistence type="predicted"/>
<comment type="caution">
    <text evidence="2">The sequence shown here is derived from an EMBL/GenBank/DDBJ whole genome shotgun (WGS) entry which is preliminary data.</text>
</comment>
<dbReference type="Proteomes" id="UP001153076">
    <property type="component" value="Unassembled WGS sequence"/>
</dbReference>
<evidence type="ECO:0000256" key="1">
    <source>
        <dbReference type="SAM" id="MobiDB-lite"/>
    </source>
</evidence>
<reference evidence="2" key="1">
    <citation type="submission" date="2022-04" db="EMBL/GenBank/DDBJ databases">
        <title>Carnegiea gigantea Genome sequencing and assembly v2.</title>
        <authorList>
            <person name="Copetti D."/>
            <person name="Sanderson M.J."/>
            <person name="Burquez A."/>
            <person name="Wojciechowski M.F."/>
        </authorList>
    </citation>
    <scope>NUCLEOTIDE SEQUENCE</scope>
    <source>
        <strain evidence="2">SGP5-SGP5p</strain>
        <tissue evidence="2">Aerial part</tissue>
    </source>
</reference>
<evidence type="ECO:0000313" key="2">
    <source>
        <dbReference type="EMBL" id="KAJ8441252.1"/>
    </source>
</evidence>